<reference evidence="3" key="1">
    <citation type="journal article" date="2021" name="bioRxiv">
        <title>Whole Genome Assembly and Annotation of Northern Wild Rice, Zizania palustris L., Supports a Whole Genome Duplication in the Zizania Genus.</title>
        <authorList>
            <person name="Haas M."/>
            <person name="Kono T."/>
            <person name="Macchietto M."/>
            <person name="Millas R."/>
            <person name="McGilp L."/>
            <person name="Shao M."/>
            <person name="Duquette J."/>
            <person name="Hirsch C.N."/>
            <person name="Kimball J."/>
        </authorList>
    </citation>
    <scope>NUCLEOTIDE SEQUENCE</scope>
    <source>
        <tissue evidence="3">Fresh leaf tissue</tissue>
    </source>
</reference>
<reference evidence="3" key="2">
    <citation type="submission" date="2021-02" db="EMBL/GenBank/DDBJ databases">
        <authorList>
            <person name="Kimball J.A."/>
            <person name="Haas M.W."/>
            <person name="Macchietto M."/>
            <person name="Kono T."/>
            <person name="Duquette J."/>
            <person name="Shao M."/>
        </authorList>
    </citation>
    <scope>NUCLEOTIDE SEQUENCE</scope>
    <source>
        <tissue evidence="3">Fresh leaf tissue</tissue>
    </source>
</reference>
<protein>
    <submittedName>
        <fullName evidence="3">Uncharacterized protein</fullName>
    </submittedName>
</protein>
<feature type="region of interest" description="Disordered" evidence="1">
    <location>
        <begin position="1"/>
        <end position="41"/>
    </location>
</feature>
<evidence type="ECO:0000256" key="2">
    <source>
        <dbReference type="SAM" id="Phobius"/>
    </source>
</evidence>
<accession>A0A8J5VNI0</accession>
<gene>
    <name evidence="3" type="ORF">GUJ93_ZPchr0004g38635</name>
</gene>
<organism evidence="3 4">
    <name type="scientific">Zizania palustris</name>
    <name type="common">Northern wild rice</name>
    <dbReference type="NCBI Taxonomy" id="103762"/>
    <lineage>
        <taxon>Eukaryota</taxon>
        <taxon>Viridiplantae</taxon>
        <taxon>Streptophyta</taxon>
        <taxon>Embryophyta</taxon>
        <taxon>Tracheophyta</taxon>
        <taxon>Spermatophyta</taxon>
        <taxon>Magnoliopsida</taxon>
        <taxon>Liliopsida</taxon>
        <taxon>Poales</taxon>
        <taxon>Poaceae</taxon>
        <taxon>BOP clade</taxon>
        <taxon>Oryzoideae</taxon>
        <taxon>Oryzeae</taxon>
        <taxon>Zizaniinae</taxon>
        <taxon>Zizania</taxon>
    </lineage>
</organism>
<keyword evidence="4" id="KW-1185">Reference proteome</keyword>
<evidence type="ECO:0000256" key="1">
    <source>
        <dbReference type="SAM" id="MobiDB-lite"/>
    </source>
</evidence>
<feature type="region of interest" description="Disordered" evidence="1">
    <location>
        <begin position="72"/>
        <end position="101"/>
    </location>
</feature>
<comment type="caution">
    <text evidence="3">The sequence shown here is derived from an EMBL/GenBank/DDBJ whole genome shotgun (WGS) entry which is preliminary data.</text>
</comment>
<feature type="compositionally biased region" description="Low complexity" evidence="1">
    <location>
        <begin position="72"/>
        <end position="94"/>
    </location>
</feature>
<keyword evidence="2" id="KW-1133">Transmembrane helix</keyword>
<feature type="transmembrane region" description="Helical" evidence="2">
    <location>
        <begin position="126"/>
        <end position="143"/>
    </location>
</feature>
<dbReference type="AlphaFoldDB" id="A0A8J5VNI0"/>
<keyword evidence="2" id="KW-0472">Membrane</keyword>
<evidence type="ECO:0000313" key="3">
    <source>
        <dbReference type="EMBL" id="KAG8064981.1"/>
    </source>
</evidence>
<name>A0A8J5VNI0_ZIZPA</name>
<sequence>MERSLGSPCLGGASLVAPRTSPSESEVAPESDPAAETGAAAEAAPADLWLGLGRGGILEGDCDEPWWAASTSPSEAFDADPDAAAASASASSSAGRFGAMRRGLGGRPRVGGYVPRVVVAPPMSNTMFFAVLAIMFFTIFLICF</sequence>
<keyword evidence="2" id="KW-0812">Transmembrane</keyword>
<evidence type="ECO:0000313" key="4">
    <source>
        <dbReference type="Proteomes" id="UP000729402"/>
    </source>
</evidence>
<proteinExistence type="predicted"/>
<dbReference type="Proteomes" id="UP000729402">
    <property type="component" value="Unassembled WGS sequence"/>
</dbReference>
<dbReference type="EMBL" id="JAAALK010000285">
    <property type="protein sequence ID" value="KAG8064981.1"/>
    <property type="molecule type" value="Genomic_DNA"/>
</dbReference>